<dbReference type="NCBIfam" id="TIGR01727">
    <property type="entry name" value="oligo_HPY"/>
    <property type="match status" value="1"/>
</dbReference>
<protein>
    <submittedName>
        <fullName evidence="7">Oligopeptide transport ATP-binding protein OppF</fullName>
    </submittedName>
</protein>
<keyword evidence="3" id="KW-0547">Nucleotide-binding</keyword>
<dbReference type="Pfam" id="PF00005">
    <property type="entry name" value="ABC_tran"/>
    <property type="match status" value="1"/>
</dbReference>
<evidence type="ECO:0000256" key="5">
    <source>
        <dbReference type="SAM" id="MobiDB-lite"/>
    </source>
</evidence>
<dbReference type="PANTHER" id="PTHR43776">
    <property type="entry name" value="TRANSPORT ATP-BINDING PROTEIN"/>
    <property type="match status" value="1"/>
</dbReference>
<dbReference type="GO" id="GO:0016887">
    <property type="term" value="F:ATP hydrolysis activity"/>
    <property type="evidence" value="ECO:0007669"/>
    <property type="project" value="InterPro"/>
</dbReference>
<evidence type="ECO:0000313" key="7">
    <source>
        <dbReference type="EMBL" id="CAA9477609.1"/>
    </source>
</evidence>
<dbReference type="GO" id="GO:0015833">
    <property type="term" value="P:peptide transport"/>
    <property type="evidence" value="ECO:0007669"/>
    <property type="project" value="InterPro"/>
</dbReference>
<dbReference type="Gene3D" id="3.40.50.300">
    <property type="entry name" value="P-loop containing nucleotide triphosphate hydrolases"/>
    <property type="match status" value="1"/>
</dbReference>
<dbReference type="InterPro" id="IPR027417">
    <property type="entry name" value="P-loop_NTPase"/>
</dbReference>
<dbReference type="AlphaFoldDB" id="A0A6J4RNF9"/>
<dbReference type="PROSITE" id="PS00211">
    <property type="entry name" value="ABC_TRANSPORTER_1"/>
    <property type="match status" value="1"/>
</dbReference>
<dbReference type="PROSITE" id="PS50893">
    <property type="entry name" value="ABC_TRANSPORTER_2"/>
    <property type="match status" value="1"/>
</dbReference>
<gene>
    <name evidence="7" type="ORF">AVDCRST_MAG67-634</name>
</gene>
<dbReference type="SUPFAM" id="SSF52540">
    <property type="entry name" value="P-loop containing nucleoside triphosphate hydrolases"/>
    <property type="match status" value="1"/>
</dbReference>
<proteinExistence type="inferred from homology"/>
<sequence>MSATAKTAPVAGRSNGERPVLLAADHIKQYFPIKKGLLVDRVVGNVHAVDDVTLHLREGETLGLVGESGCGKTTLSRTLMRLLDPTAGTITFRGKDITKTSRAKLKPVRREMQMVFQDPFASLNPRKRIGQIIGAPLALHGVEKEAIATRSAELLDRVGLQREHLSRFPHEFSGGQRQRIGIARALALEPKLIVLDEPVSALDVSIQAQIVNLLDDLQDDLGLTYLFVAHDLSVVRHVSDRVAVMYLGRIMELSPSEELYVKPIHPYTRALLSAIPIPDPRENRARERAVVTGEPPSPVDPPSGCVFNTRCPRAQDICRVEVPRLSEYAGGHLAACHFPLNVKAAEAAASTRSPESPAAATDTPPQVASGAKSAAAPQ</sequence>
<dbReference type="GO" id="GO:0055085">
    <property type="term" value="P:transmembrane transport"/>
    <property type="evidence" value="ECO:0007669"/>
    <property type="project" value="UniProtKB-ARBA"/>
</dbReference>
<comment type="similarity">
    <text evidence="1">Belongs to the ABC transporter superfamily.</text>
</comment>
<dbReference type="InterPro" id="IPR003439">
    <property type="entry name" value="ABC_transporter-like_ATP-bd"/>
</dbReference>
<reference evidence="7" key="1">
    <citation type="submission" date="2020-02" db="EMBL/GenBank/DDBJ databases">
        <authorList>
            <person name="Meier V. D."/>
        </authorList>
    </citation>
    <scope>NUCLEOTIDE SEQUENCE</scope>
    <source>
        <strain evidence="7">AVDCRST_MAG67</strain>
    </source>
</reference>
<accession>A0A6J4RNF9</accession>
<dbReference type="FunFam" id="3.40.50.300:FF:000016">
    <property type="entry name" value="Oligopeptide ABC transporter ATP-binding component"/>
    <property type="match status" value="1"/>
</dbReference>
<evidence type="ECO:0000256" key="3">
    <source>
        <dbReference type="ARBA" id="ARBA00022741"/>
    </source>
</evidence>
<dbReference type="InterPro" id="IPR013563">
    <property type="entry name" value="Oligopep_ABC_C"/>
</dbReference>
<evidence type="ECO:0000259" key="6">
    <source>
        <dbReference type="PROSITE" id="PS50893"/>
    </source>
</evidence>
<dbReference type="InterPro" id="IPR003593">
    <property type="entry name" value="AAA+_ATPase"/>
</dbReference>
<keyword evidence="2" id="KW-0813">Transport</keyword>
<dbReference type="EMBL" id="CADCVQ010000030">
    <property type="protein sequence ID" value="CAA9477609.1"/>
    <property type="molecule type" value="Genomic_DNA"/>
</dbReference>
<dbReference type="PANTHER" id="PTHR43776:SF7">
    <property type="entry name" value="D,D-DIPEPTIDE TRANSPORT ATP-BINDING PROTEIN DDPF-RELATED"/>
    <property type="match status" value="1"/>
</dbReference>
<dbReference type="InterPro" id="IPR017871">
    <property type="entry name" value="ABC_transporter-like_CS"/>
</dbReference>
<evidence type="ECO:0000256" key="2">
    <source>
        <dbReference type="ARBA" id="ARBA00022448"/>
    </source>
</evidence>
<feature type="domain" description="ABC transporter" evidence="6">
    <location>
        <begin position="33"/>
        <end position="272"/>
    </location>
</feature>
<dbReference type="InterPro" id="IPR050319">
    <property type="entry name" value="ABC_transp_ATP-bind"/>
</dbReference>
<keyword evidence="4 7" id="KW-0067">ATP-binding</keyword>
<dbReference type="Pfam" id="PF08352">
    <property type="entry name" value="oligo_HPY"/>
    <property type="match status" value="1"/>
</dbReference>
<feature type="region of interest" description="Disordered" evidence="5">
    <location>
        <begin position="346"/>
        <end position="378"/>
    </location>
</feature>
<organism evidence="7">
    <name type="scientific">uncultured Solirubrobacteraceae bacterium</name>
    <dbReference type="NCBI Taxonomy" id="1162706"/>
    <lineage>
        <taxon>Bacteria</taxon>
        <taxon>Bacillati</taxon>
        <taxon>Actinomycetota</taxon>
        <taxon>Thermoleophilia</taxon>
        <taxon>Solirubrobacterales</taxon>
        <taxon>Solirubrobacteraceae</taxon>
        <taxon>environmental samples</taxon>
    </lineage>
</organism>
<dbReference type="CDD" id="cd03257">
    <property type="entry name" value="ABC_NikE_OppD_transporters"/>
    <property type="match status" value="1"/>
</dbReference>
<dbReference type="GO" id="GO:0005524">
    <property type="term" value="F:ATP binding"/>
    <property type="evidence" value="ECO:0007669"/>
    <property type="project" value="UniProtKB-KW"/>
</dbReference>
<evidence type="ECO:0000256" key="1">
    <source>
        <dbReference type="ARBA" id="ARBA00005417"/>
    </source>
</evidence>
<dbReference type="NCBIfam" id="NF008453">
    <property type="entry name" value="PRK11308.1"/>
    <property type="match status" value="1"/>
</dbReference>
<evidence type="ECO:0000256" key="4">
    <source>
        <dbReference type="ARBA" id="ARBA00022840"/>
    </source>
</evidence>
<name>A0A6J4RNF9_9ACTN</name>
<dbReference type="SMART" id="SM00382">
    <property type="entry name" value="AAA"/>
    <property type="match status" value="1"/>
</dbReference>